<organism evidence="6 7">
    <name type="scientific">Mizuhopecten yessoensis</name>
    <name type="common">Japanese scallop</name>
    <name type="synonym">Patinopecten yessoensis</name>
    <dbReference type="NCBI Taxonomy" id="6573"/>
    <lineage>
        <taxon>Eukaryota</taxon>
        <taxon>Metazoa</taxon>
        <taxon>Spiralia</taxon>
        <taxon>Lophotrochozoa</taxon>
        <taxon>Mollusca</taxon>
        <taxon>Bivalvia</taxon>
        <taxon>Autobranchia</taxon>
        <taxon>Pteriomorphia</taxon>
        <taxon>Pectinida</taxon>
        <taxon>Pectinoidea</taxon>
        <taxon>Pectinidae</taxon>
        <taxon>Mizuhopecten</taxon>
    </lineage>
</organism>
<comment type="subcellular location">
    <subcellularLocation>
        <location evidence="1">Nucleus</location>
    </subcellularLocation>
</comment>
<feature type="domain" description="G-patch" evidence="5">
    <location>
        <begin position="179"/>
        <end position="224"/>
    </location>
</feature>
<dbReference type="AlphaFoldDB" id="A0A210Q916"/>
<feature type="compositionally biased region" description="Basic and acidic residues" evidence="4">
    <location>
        <begin position="44"/>
        <end position="56"/>
    </location>
</feature>
<evidence type="ECO:0000256" key="2">
    <source>
        <dbReference type="ARBA" id="ARBA00022737"/>
    </source>
</evidence>
<feature type="region of interest" description="Disordered" evidence="4">
    <location>
        <begin position="1"/>
        <end position="56"/>
    </location>
</feature>
<dbReference type="STRING" id="6573.A0A210Q916"/>
<feature type="compositionally biased region" description="Basic and acidic residues" evidence="4">
    <location>
        <begin position="19"/>
        <end position="37"/>
    </location>
</feature>
<dbReference type="Pfam" id="PF25088">
    <property type="entry name" value="GPKOW_C"/>
    <property type="match status" value="1"/>
</dbReference>
<evidence type="ECO:0000256" key="1">
    <source>
        <dbReference type="ARBA" id="ARBA00004123"/>
    </source>
</evidence>
<dbReference type="PANTHER" id="PTHR15818:SF2">
    <property type="entry name" value="G-PATCH DOMAIN AND KOW MOTIFS-CONTAINING PROTEIN"/>
    <property type="match status" value="1"/>
</dbReference>
<evidence type="ECO:0000313" key="6">
    <source>
        <dbReference type="EMBL" id="OWF45237.1"/>
    </source>
</evidence>
<feature type="compositionally biased region" description="Basic and acidic residues" evidence="4">
    <location>
        <begin position="319"/>
        <end position="335"/>
    </location>
</feature>
<feature type="region of interest" description="Disordered" evidence="4">
    <location>
        <begin position="75"/>
        <end position="112"/>
    </location>
</feature>
<accession>A0A210Q916</accession>
<keyword evidence="3" id="KW-0539">Nucleus</keyword>
<dbReference type="Gene3D" id="2.30.30.140">
    <property type="match status" value="1"/>
</dbReference>
<dbReference type="Pfam" id="PF12656">
    <property type="entry name" value="G-patch_2"/>
    <property type="match status" value="1"/>
</dbReference>
<dbReference type="EMBL" id="NEDP02004538">
    <property type="protein sequence ID" value="OWF45237.1"/>
    <property type="molecule type" value="Genomic_DNA"/>
</dbReference>
<dbReference type="SMART" id="SM00443">
    <property type="entry name" value="G_patch"/>
    <property type="match status" value="1"/>
</dbReference>
<dbReference type="InterPro" id="IPR041993">
    <property type="entry name" value="GPKOW_KOW1"/>
</dbReference>
<evidence type="ECO:0000256" key="4">
    <source>
        <dbReference type="SAM" id="MobiDB-lite"/>
    </source>
</evidence>
<feature type="compositionally biased region" description="Basic and acidic residues" evidence="4">
    <location>
        <begin position="343"/>
        <end position="432"/>
    </location>
</feature>
<dbReference type="CDD" id="cd13153">
    <property type="entry name" value="KOW_GPKOW_B"/>
    <property type="match status" value="1"/>
</dbReference>
<dbReference type="GO" id="GO:0000398">
    <property type="term" value="P:mRNA splicing, via spliceosome"/>
    <property type="evidence" value="ECO:0007669"/>
    <property type="project" value="InterPro"/>
</dbReference>
<dbReference type="InterPro" id="IPR045166">
    <property type="entry name" value="Spp2-like"/>
</dbReference>
<protein>
    <submittedName>
        <fullName evidence="6">G patch domain and KOW motifs-containing protein</fullName>
    </submittedName>
</protein>
<gene>
    <name evidence="6" type="ORF">KP79_PYT11262</name>
</gene>
<evidence type="ECO:0000259" key="5">
    <source>
        <dbReference type="PROSITE" id="PS50174"/>
    </source>
</evidence>
<keyword evidence="7" id="KW-1185">Reference proteome</keyword>
<feature type="region of interest" description="Disordered" evidence="4">
    <location>
        <begin position="319"/>
        <end position="459"/>
    </location>
</feature>
<reference evidence="6 7" key="1">
    <citation type="journal article" date="2017" name="Nat. Ecol. Evol.">
        <title>Scallop genome provides insights into evolution of bilaterian karyotype and development.</title>
        <authorList>
            <person name="Wang S."/>
            <person name="Zhang J."/>
            <person name="Jiao W."/>
            <person name="Li J."/>
            <person name="Xun X."/>
            <person name="Sun Y."/>
            <person name="Guo X."/>
            <person name="Huan P."/>
            <person name="Dong B."/>
            <person name="Zhang L."/>
            <person name="Hu X."/>
            <person name="Sun X."/>
            <person name="Wang J."/>
            <person name="Zhao C."/>
            <person name="Wang Y."/>
            <person name="Wang D."/>
            <person name="Huang X."/>
            <person name="Wang R."/>
            <person name="Lv J."/>
            <person name="Li Y."/>
            <person name="Zhang Z."/>
            <person name="Liu B."/>
            <person name="Lu W."/>
            <person name="Hui Y."/>
            <person name="Liang J."/>
            <person name="Zhou Z."/>
            <person name="Hou R."/>
            <person name="Li X."/>
            <person name="Liu Y."/>
            <person name="Li H."/>
            <person name="Ning X."/>
            <person name="Lin Y."/>
            <person name="Zhao L."/>
            <person name="Xing Q."/>
            <person name="Dou J."/>
            <person name="Li Y."/>
            <person name="Mao J."/>
            <person name="Guo H."/>
            <person name="Dou H."/>
            <person name="Li T."/>
            <person name="Mu C."/>
            <person name="Jiang W."/>
            <person name="Fu Q."/>
            <person name="Fu X."/>
            <person name="Miao Y."/>
            <person name="Liu J."/>
            <person name="Yu Q."/>
            <person name="Li R."/>
            <person name="Liao H."/>
            <person name="Li X."/>
            <person name="Kong Y."/>
            <person name="Jiang Z."/>
            <person name="Chourrout D."/>
            <person name="Li R."/>
            <person name="Bao Z."/>
        </authorList>
    </citation>
    <scope>NUCLEOTIDE SEQUENCE [LARGE SCALE GENOMIC DNA]</scope>
    <source>
        <strain evidence="6 7">PY_sf001</strain>
    </source>
</reference>
<dbReference type="OrthoDB" id="5577072at2759"/>
<evidence type="ECO:0000256" key="3">
    <source>
        <dbReference type="ARBA" id="ARBA00023242"/>
    </source>
</evidence>
<sequence>MAERKALSFGFSKKVNSRPLEKSKLQEDNETASDQHPDFVTSLEGREVKGSSKPKEIKQKEYVIPLISKNKWRLPGADRNRVSNTDQTDVKAVQEKERGRPDSNGTPQEPGIDDQAVQELIQDAAKQNDGWEDRGKIDPNVSIPLIMRNKVPEGYETDDKLNVALRPDEVDVDYDEIPIDHFGVAMLRGMGWKDGEGIGKSKQTIVPIEAKLRPKGLGLGADRSKAAQLNNAKAGGTDNGDQDDDQLAIKIGAYCMIQRGPHQDRYGEIKGLDEDNARCMVKLAVSGLMITNSQHSLKLVTKKEYSKYSKYLNKSKVDKYKEEQENKSQGHESGSHRHKKDRHDKEDRRNKKDRERHQHRDDQRNREDGRKDRWKEDRDNRDQGSDVETDRGNQRLHEDRHGSRNHRLQEDEHRRERKRDRDNRDHQDTSDSKKKKHKEDRSYCQDQYGSSNGHKESSPASFWICPQLRVRVIDDKYKKGKYLNTKVEVIDVPGPDNCVCRTDDGHVLEGLSQEMLETVIPKSEPSFVQLVTGKWKGQLAELMKRDKSNCMALVQLLRNRDEVLKISYDSICEYVGDINAEFDY</sequence>
<dbReference type="PANTHER" id="PTHR15818">
    <property type="entry name" value="G PATCH AND KOW-CONTAINING"/>
    <property type="match status" value="1"/>
</dbReference>
<dbReference type="CDD" id="cd13152">
    <property type="entry name" value="KOW_GPKOW_A"/>
    <property type="match status" value="1"/>
</dbReference>
<dbReference type="Proteomes" id="UP000242188">
    <property type="component" value="Unassembled WGS sequence"/>
</dbReference>
<evidence type="ECO:0000313" key="7">
    <source>
        <dbReference type="Proteomes" id="UP000242188"/>
    </source>
</evidence>
<dbReference type="GO" id="GO:0005681">
    <property type="term" value="C:spliceosomal complex"/>
    <property type="evidence" value="ECO:0007669"/>
    <property type="project" value="TreeGrafter"/>
</dbReference>
<dbReference type="GO" id="GO:0003676">
    <property type="term" value="F:nucleic acid binding"/>
    <property type="evidence" value="ECO:0007669"/>
    <property type="project" value="InterPro"/>
</dbReference>
<comment type="caution">
    <text evidence="6">The sequence shown here is derived from an EMBL/GenBank/DDBJ whole genome shotgun (WGS) entry which is preliminary data.</text>
</comment>
<dbReference type="InterPro" id="IPR026822">
    <property type="entry name" value="Spp2/MOS2_G-patch"/>
</dbReference>
<dbReference type="PROSITE" id="PS50174">
    <property type="entry name" value="G_PATCH"/>
    <property type="match status" value="1"/>
</dbReference>
<dbReference type="InterPro" id="IPR041994">
    <property type="entry name" value="GPKOW_KOW2"/>
</dbReference>
<dbReference type="InterPro" id="IPR000467">
    <property type="entry name" value="G_patch_dom"/>
</dbReference>
<name>A0A210Q916_MIZYE</name>
<keyword evidence="2" id="KW-0677">Repeat</keyword>
<proteinExistence type="predicted"/>
<feature type="compositionally biased region" description="Basic and acidic residues" evidence="4">
    <location>
        <begin position="88"/>
        <end position="101"/>
    </location>
</feature>